<dbReference type="PROSITE" id="PS50887">
    <property type="entry name" value="GGDEF"/>
    <property type="match status" value="1"/>
</dbReference>
<feature type="coiled-coil region" evidence="2">
    <location>
        <begin position="130"/>
        <end position="160"/>
    </location>
</feature>
<dbReference type="PANTHER" id="PTHR46663:SF3">
    <property type="entry name" value="SLL0267 PROTEIN"/>
    <property type="match status" value="1"/>
</dbReference>
<dbReference type="SUPFAM" id="SSF55073">
    <property type="entry name" value="Nucleotide cyclase"/>
    <property type="match status" value="1"/>
</dbReference>
<feature type="modified residue" description="4-aspartylphosphate" evidence="1">
    <location>
        <position position="56"/>
    </location>
</feature>
<dbReference type="CDD" id="cd01949">
    <property type="entry name" value="GGDEF"/>
    <property type="match status" value="1"/>
</dbReference>
<organism evidence="5 6">
    <name type="scientific">Banduia mediterranea</name>
    <dbReference type="NCBI Taxonomy" id="3075609"/>
    <lineage>
        <taxon>Bacteria</taxon>
        <taxon>Pseudomonadati</taxon>
        <taxon>Pseudomonadota</taxon>
        <taxon>Gammaproteobacteria</taxon>
        <taxon>Nevskiales</taxon>
        <taxon>Algiphilaceae</taxon>
        <taxon>Banduia</taxon>
    </lineage>
</organism>
<gene>
    <name evidence="5" type="ORF">RM530_09320</name>
</gene>
<evidence type="ECO:0000256" key="2">
    <source>
        <dbReference type="SAM" id="Coils"/>
    </source>
</evidence>
<dbReference type="PANTHER" id="PTHR46663">
    <property type="entry name" value="DIGUANYLATE CYCLASE DGCT-RELATED"/>
    <property type="match status" value="1"/>
</dbReference>
<dbReference type="Pfam" id="PF00072">
    <property type="entry name" value="Response_reg"/>
    <property type="match status" value="1"/>
</dbReference>
<keyword evidence="6" id="KW-1185">Reference proteome</keyword>
<dbReference type="PROSITE" id="PS50110">
    <property type="entry name" value="RESPONSE_REGULATORY"/>
    <property type="match status" value="1"/>
</dbReference>
<evidence type="ECO:0000256" key="1">
    <source>
        <dbReference type="PROSITE-ProRule" id="PRU00169"/>
    </source>
</evidence>
<evidence type="ECO:0000259" key="3">
    <source>
        <dbReference type="PROSITE" id="PS50110"/>
    </source>
</evidence>
<dbReference type="InterPro" id="IPR052163">
    <property type="entry name" value="DGC-Regulatory_Protein"/>
</dbReference>
<protein>
    <submittedName>
        <fullName evidence="5">Diguanylate cyclase</fullName>
        <ecNumber evidence="5">2.7.7.65</ecNumber>
    </submittedName>
</protein>
<dbReference type="EC" id="2.7.7.65" evidence="5"/>
<dbReference type="NCBIfam" id="TIGR00254">
    <property type="entry name" value="GGDEF"/>
    <property type="match status" value="1"/>
</dbReference>
<feature type="domain" description="Response regulatory" evidence="3">
    <location>
        <begin position="7"/>
        <end position="124"/>
    </location>
</feature>
<accession>A0ABU2WI74</accession>
<reference evidence="5 6" key="1">
    <citation type="submission" date="2023-09" db="EMBL/GenBank/DDBJ databases">
        <authorList>
            <person name="Rey-Velasco X."/>
        </authorList>
    </citation>
    <scope>NUCLEOTIDE SEQUENCE [LARGE SCALE GENOMIC DNA]</scope>
    <source>
        <strain evidence="5 6">W345</strain>
    </source>
</reference>
<evidence type="ECO:0000259" key="4">
    <source>
        <dbReference type="PROSITE" id="PS50887"/>
    </source>
</evidence>
<dbReference type="GO" id="GO:0052621">
    <property type="term" value="F:diguanylate cyclase activity"/>
    <property type="evidence" value="ECO:0007669"/>
    <property type="project" value="UniProtKB-EC"/>
</dbReference>
<dbReference type="SMART" id="SM00448">
    <property type="entry name" value="REC"/>
    <property type="match status" value="1"/>
</dbReference>
<name>A0ABU2WI74_9GAMM</name>
<evidence type="ECO:0000313" key="5">
    <source>
        <dbReference type="EMBL" id="MDT0497561.1"/>
    </source>
</evidence>
<keyword evidence="5" id="KW-0548">Nucleotidyltransferase</keyword>
<proteinExistence type="predicted"/>
<dbReference type="Gene3D" id="3.30.70.270">
    <property type="match status" value="1"/>
</dbReference>
<keyword evidence="1" id="KW-0597">Phosphoprotein</keyword>
<comment type="caution">
    <text evidence="5">The sequence shown here is derived from an EMBL/GenBank/DDBJ whole genome shotgun (WGS) entry which is preliminary data.</text>
</comment>
<dbReference type="RefSeq" id="WP_311364954.1">
    <property type="nucleotide sequence ID" value="NZ_JAVRIC010000011.1"/>
</dbReference>
<dbReference type="InterPro" id="IPR011006">
    <property type="entry name" value="CheY-like_superfamily"/>
</dbReference>
<dbReference type="SUPFAM" id="SSF52172">
    <property type="entry name" value="CheY-like"/>
    <property type="match status" value="1"/>
</dbReference>
<dbReference type="Proteomes" id="UP001254608">
    <property type="component" value="Unassembled WGS sequence"/>
</dbReference>
<feature type="domain" description="GGDEF" evidence="4">
    <location>
        <begin position="195"/>
        <end position="334"/>
    </location>
</feature>
<dbReference type="Pfam" id="PF00990">
    <property type="entry name" value="GGDEF"/>
    <property type="match status" value="1"/>
</dbReference>
<sequence>MKGTRPKILVVDDTPANLVAMRRLLSKVDAELVEANGGNEALAATLEHEFALILLDVQMPDIDGFEVASLLSEEESTRDTPLIFVTAASSDELNRLRGYRSGAVDYITKPINDMVLLSKVNIFLDLFRGRRELEVLLARLAEQNKQLEIEITERRRLEALARHQAGHDPLTGLPNRMLFHDRLATAIERSHRSGHMFALAYIDIDGFKPVNDQHGHDAGDELLKSIAQRMRTMTRTEDTVARLGGDEFAVIMEGFVDQTTAALRLSEDICVSLREPYHLSAGEPANSVEVEVGASLGLALFPINAADADSLVRAADRAMYAAKRGGKNRCVVAD</sequence>
<keyword evidence="2" id="KW-0175">Coiled coil</keyword>
<dbReference type="InterPro" id="IPR029787">
    <property type="entry name" value="Nucleotide_cyclase"/>
</dbReference>
<evidence type="ECO:0000313" key="6">
    <source>
        <dbReference type="Proteomes" id="UP001254608"/>
    </source>
</evidence>
<dbReference type="InterPro" id="IPR000160">
    <property type="entry name" value="GGDEF_dom"/>
</dbReference>
<dbReference type="InterPro" id="IPR043128">
    <property type="entry name" value="Rev_trsase/Diguanyl_cyclase"/>
</dbReference>
<dbReference type="Gene3D" id="3.40.50.2300">
    <property type="match status" value="1"/>
</dbReference>
<dbReference type="SMART" id="SM00267">
    <property type="entry name" value="GGDEF"/>
    <property type="match status" value="1"/>
</dbReference>
<dbReference type="InterPro" id="IPR001789">
    <property type="entry name" value="Sig_transdc_resp-reg_receiver"/>
</dbReference>
<keyword evidence="5" id="KW-0808">Transferase</keyword>
<dbReference type="EMBL" id="JAVRIC010000011">
    <property type="protein sequence ID" value="MDT0497561.1"/>
    <property type="molecule type" value="Genomic_DNA"/>
</dbReference>